<gene>
    <name evidence="1" type="primary">Cnig_chr_IV.g14418</name>
    <name evidence="1" type="ORF">B9Z55_014418</name>
</gene>
<accession>A0A2G5U5W0</accession>
<keyword evidence="2" id="KW-1185">Reference proteome</keyword>
<dbReference type="Proteomes" id="UP000230233">
    <property type="component" value="Chromosome IV"/>
</dbReference>
<dbReference type="EMBL" id="PDUG01000004">
    <property type="protein sequence ID" value="PIC34897.1"/>
    <property type="molecule type" value="Genomic_DNA"/>
</dbReference>
<organism evidence="1 2">
    <name type="scientific">Caenorhabditis nigoni</name>
    <dbReference type="NCBI Taxonomy" id="1611254"/>
    <lineage>
        <taxon>Eukaryota</taxon>
        <taxon>Metazoa</taxon>
        <taxon>Ecdysozoa</taxon>
        <taxon>Nematoda</taxon>
        <taxon>Chromadorea</taxon>
        <taxon>Rhabditida</taxon>
        <taxon>Rhabditina</taxon>
        <taxon>Rhabditomorpha</taxon>
        <taxon>Rhabditoidea</taxon>
        <taxon>Rhabditidae</taxon>
        <taxon>Peloderinae</taxon>
        <taxon>Caenorhabditis</taxon>
    </lineage>
</organism>
<evidence type="ECO:0000313" key="2">
    <source>
        <dbReference type="Proteomes" id="UP000230233"/>
    </source>
</evidence>
<evidence type="ECO:0000313" key="1">
    <source>
        <dbReference type="EMBL" id="PIC34897.1"/>
    </source>
</evidence>
<sequence length="74" mass="8544">MARRLQVLRLKKTISSQYLTTQTRILPTRQKVVKQNNEILVYLVIRECNIPAIFDDSPMGNEISEVRDDAEDPA</sequence>
<name>A0A2G5U5W0_9PELO</name>
<dbReference type="AlphaFoldDB" id="A0A2G5U5W0"/>
<reference evidence="2" key="1">
    <citation type="submission" date="2017-10" db="EMBL/GenBank/DDBJ databases">
        <title>Rapid genome shrinkage in a self-fertile nematode reveals novel sperm competition proteins.</title>
        <authorList>
            <person name="Yin D."/>
            <person name="Schwarz E.M."/>
            <person name="Thomas C.G."/>
            <person name="Felde R.L."/>
            <person name="Korf I.F."/>
            <person name="Cutter A.D."/>
            <person name="Schartner C.M."/>
            <person name="Ralston E.J."/>
            <person name="Meyer B.J."/>
            <person name="Haag E.S."/>
        </authorList>
    </citation>
    <scope>NUCLEOTIDE SEQUENCE [LARGE SCALE GENOMIC DNA]</scope>
    <source>
        <strain evidence="2">JU1422</strain>
    </source>
</reference>
<protein>
    <submittedName>
        <fullName evidence="1">Uncharacterized protein</fullName>
    </submittedName>
</protein>
<proteinExistence type="predicted"/>
<comment type="caution">
    <text evidence="1">The sequence shown here is derived from an EMBL/GenBank/DDBJ whole genome shotgun (WGS) entry which is preliminary data.</text>
</comment>